<dbReference type="GO" id="GO:0005634">
    <property type="term" value="C:nucleus"/>
    <property type="evidence" value="ECO:0007669"/>
    <property type="project" value="UniProtKB-SubCell"/>
</dbReference>
<dbReference type="AlphaFoldDB" id="A0AAN6XF80"/>
<comment type="similarity">
    <text evidence="7">Belongs to the CENP-H/MCM16 family.</text>
</comment>
<reference evidence="9" key="2">
    <citation type="submission" date="2023-05" db="EMBL/GenBank/DDBJ databases">
        <authorList>
            <consortium name="Lawrence Berkeley National Laboratory"/>
            <person name="Steindorff A."/>
            <person name="Hensen N."/>
            <person name="Bonometti L."/>
            <person name="Westerberg I."/>
            <person name="Brannstrom I.O."/>
            <person name="Guillou S."/>
            <person name="Cros-Aarteil S."/>
            <person name="Calhoun S."/>
            <person name="Haridas S."/>
            <person name="Kuo A."/>
            <person name="Mondo S."/>
            <person name="Pangilinan J."/>
            <person name="Riley R."/>
            <person name="Labutti K."/>
            <person name="Andreopoulos B."/>
            <person name="Lipzen A."/>
            <person name="Chen C."/>
            <person name="Yanf M."/>
            <person name="Daum C."/>
            <person name="Ng V."/>
            <person name="Clum A."/>
            <person name="Ohm R."/>
            <person name="Martin F."/>
            <person name="Silar P."/>
            <person name="Natvig D."/>
            <person name="Lalanne C."/>
            <person name="Gautier V."/>
            <person name="Ament-Velasquez S.L."/>
            <person name="Kruys A."/>
            <person name="Hutchinson M.I."/>
            <person name="Powell A.J."/>
            <person name="Barry K."/>
            <person name="Miller A.N."/>
            <person name="Grigoriev I.V."/>
            <person name="Debuchy R."/>
            <person name="Gladieux P."/>
            <person name="Thoren M.H."/>
            <person name="Johannesson H."/>
        </authorList>
    </citation>
    <scope>NUCLEOTIDE SEQUENCE</scope>
    <source>
        <strain evidence="9">CBS 315.58</strain>
    </source>
</reference>
<evidence type="ECO:0000256" key="3">
    <source>
        <dbReference type="ARBA" id="ARBA00022454"/>
    </source>
</evidence>
<evidence type="ECO:0000259" key="8">
    <source>
        <dbReference type="Pfam" id="PF05837"/>
    </source>
</evidence>
<accession>A0AAN6XF80</accession>
<keyword evidence="3" id="KW-0158">Chromosome</keyword>
<evidence type="ECO:0000256" key="4">
    <source>
        <dbReference type="ARBA" id="ARBA00022838"/>
    </source>
</evidence>
<keyword evidence="6" id="KW-0137">Centromere</keyword>
<dbReference type="Proteomes" id="UP001303160">
    <property type="component" value="Unassembled WGS sequence"/>
</dbReference>
<evidence type="ECO:0000256" key="5">
    <source>
        <dbReference type="ARBA" id="ARBA00023242"/>
    </source>
</evidence>
<dbReference type="EMBL" id="MU863962">
    <property type="protein sequence ID" value="KAK4197507.1"/>
    <property type="molecule type" value="Genomic_DNA"/>
</dbReference>
<proteinExistence type="inferred from homology"/>
<dbReference type="InterPro" id="IPR040034">
    <property type="entry name" value="CENP-H"/>
</dbReference>
<comment type="subcellular location">
    <subcellularLocation>
        <location evidence="2">Chromosome</location>
        <location evidence="2">Centromere</location>
        <location evidence="2">Kinetochore</location>
    </subcellularLocation>
    <subcellularLocation>
        <location evidence="1">Nucleus</location>
    </subcellularLocation>
</comment>
<name>A0AAN6XF80_9PEZI</name>
<evidence type="ECO:0000256" key="6">
    <source>
        <dbReference type="ARBA" id="ARBA00023328"/>
    </source>
</evidence>
<comment type="caution">
    <text evidence="9">The sequence shown here is derived from an EMBL/GenBank/DDBJ whole genome shotgun (WGS) entry which is preliminary data.</text>
</comment>
<dbReference type="GO" id="GO:0007059">
    <property type="term" value="P:chromosome segregation"/>
    <property type="evidence" value="ECO:0007669"/>
    <property type="project" value="TreeGrafter"/>
</dbReference>
<evidence type="ECO:0000256" key="7">
    <source>
        <dbReference type="ARBA" id="ARBA00025735"/>
    </source>
</evidence>
<dbReference type="Pfam" id="PF05837">
    <property type="entry name" value="CENP-H"/>
    <property type="match status" value="1"/>
</dbReference>
<evidence type="ECO:0000256" key="1">
    <source>
        <dbReference type="ARBA" id="ARBA00004123"/>
    </source>
</evidence>
<protein>
    <submittedName>
        <fullName evidence="9">Centromere protein H (CENP-H)-domain-containing protein</fullName>
    </submittedName>
</protein>
<dbReference type="InterPro" id="IPR008426">
    <property type="entry name" value="CENP-H_C"/>
</dbReference>
<evidence type="ECO:0000313" key="10">
    <source>
        <dbReference type="Proteomes" id="UP001303160"/>
    </source>
</evidence>
<dbReference type="PANTHER" id="PTHR48122">
    <property type="entry name" value="CENTROMERE PROTEIN H"/>
    <property type="match status" value="1"/>
</dbReference>
<dbReference type="GO" id="GO:0051382">
    <property type="term" value="P:kinetochore assembly"/>
    <property type="evidence" value="ECO:0007669"/>
    <property type="project" value="InterPro"/>
</dbReference>
<keyword evidence="4" id="KW-0995">Kinetochore</keyword>
<feature type="domain" description="Centromere protein H C-terminal" evidence="8">
    <location>
        <begin position="20"/>
        <end position="215"/>
    </location>
</feature>
<keyword evidence="5" id="KW-0539">Nucleus</keyword>
<keyword evidence="10" id="KW-1185">Reference proteome</keyword>
<dbReference type="PANTHER" id="PTHR48122:SF1">
    <property type="entry name" value="CENTROMERE PROTEIN H"/>
    <property type="match status" value="1"/>
</dbReference>
<dbReference type="GO" id="GO:0000776">
    <property type="term" value="C:kinetochore"/>
    <property type="evidence" value="ECO:0007669"/>
    <property type="project" value="UniProtKB-KW"/>
</dbReference>
<organism evidence="9 10">
    <name type="scientific">Triangularia verruculosa</name>
    <dbReference type="NCBI Taxonomy" id="2587418"/>
    <lineage>
        <taxon>Eukaryota</taxon>
        <taxon>Fungi</taxon>
        <taxon>Dikarya</taxon>
        <taxon>Ascomycota</taxon>
        <taxon>Pezizomycotina</taxon>
        <taxon>Sordariomycetes</taxon>
        <taxon>Sordariomycetidae</taxon>
        <taxon>Sordariales</taxon>
        <taxon>Podosporaceae</taxon>
        <taxon>Triangularia</taxon>
    </lineage>
</organism>
<reference evidence="9" key="1">
    <citation type="journal article" date="2023" name="Mol. Phylogenet. Evol.">
        <title>Genome-scale phylogeny and comparative genomics of the fungal order Sordariales.</title>
        <authorList>
            <person name="Hensen N."/>
            <person name="Bonometti L."/>
            <person name="Westerberg I."/>
            <person name="Brannstrom I.O."/>
            <person name="Guillou S."/>
            <person name="Cros-Aarteil S."/>
            <person name="Calhoun S."/>
            <person name="Haridas S."/>
            <person name="Kuo A."/>
            <person name="Mondo S."/>
            <person name="Pangilinan J."/>
            <person name="Riley R."/>
            <person name="LaButti K."/>
            <person name="Andreopoulos B."/>
            <person name="Lipzen A."/>
            <person name="Chen C."/>
            <person name="Yan M."/>
            <person name="Daum C."/>
            <person name="Ng V."/>
            <person name="Clum A."/>
            <person name="Steindorff A."/>
            <person name="Ohm R.A."/>
            <person name="Martin F."/>
            <person name="Silar P."/>
            <person name="Natvig D.O."/>
            <person name="Lalanne C."/>
            <person name="Gautier V."/>
            <person name="Ament-Velasquez S.L."/>
            <person name="Kruys A."/>
            <person name="Hutchinson M.I."/>
            <person name="Powell A.J."/>
            <person name="Barry K."/>
            <person name="Miller A.N."/>
            <person name="Grigoriev I.V."/>
            <person name="Debuchy R."/>
            <person name="Gladieux P."/>
            <person name="Hiltunen Thoren M."/>
            <person name="Johannesson H."/>
        </authorList>
    </citation>
    <scope>NUCLEOTIDE SEQUENCE</scope>
    <source>
        <strain evidence="9">CBS 315.58</strain>
    </source>
</reference>
<evidence type="ECO:0000256" key="2">
    <source>
        <dbReference type="ARBA" id="ARBA00004629"/>
    </source>
</evidence>
<dbReference type="GO" id="GO:0007052">
    <property type="term" value="P:mitotic spindle organization"/>
    <property type="evidence" value="ECO:0007669"/>
    <property type="project" value="TreeGrafter"/>
</dbReference>
<dbReference type="GO" id="GO:0043515">
    <property type="term" value="F:kinetochore binding"/>
    <property type="evidence" value="ECO:0007669"/>
    <property type="project" value="TreeGrafter"/>
</dbReference>
<sequence length="217" mass="24158">MATRNVTTSLPQFSQAEAGVLELYDKVQQLQLQLAALRAREHHTQEVKAPADGQARLLEAKASLSLRDSVVESVVIVQPILKAVHHATHASPIERDLLSHIEQRDHTAKRIADHYSALHAANESLAKVEVECLQTKHYNVELASQTLRLAAESIGQEPASVENEQLRYELDLLETQLKARRQKWRVMKGTASAIVAGSGVDWARDGRLRELVLDTDD</sequence>
<evidence type="ECO:0000313" key="9">
    <source>
        <dbReference type="EMBL" id="KAK4197507.1"/>
    </source>
</evidence>
<gene>
    <name evidence="9" type="ORF">QBC40DRAFT_285465</name>
</gene>